<gene>
    <name evidence="3" type="ORF">GS18_0206695</name>
</gene>
<dbReference type="PANTHER" id="PTHR43546:SF9">
    <property type="entry name" value="L-ASCORBATE-6-PHOSPHATE LACTONASE ULAG-RELATED"/>
    <property type="match status" value="1"/>
</dbReference>
<organism evidence="3 4">
    <name type="scientific">Metabacillus indicus</name>
    <name type="common">Bacillus indicus</name>
    <dbReference type="NCBI Taxonomy" id="246786"/>
    <lineage>
        <taxon>Bacteria</taxon>
        <taxon>Bacillati</taxon>
        <taxon>Bacillota</taxon>
        <taxon>Bacilli</taxon>
        <taxon>Bacillales</taxon>
        <taxon>Bacillaceae</taxon>
        <taxon>Metabacillus</taxon>
    </lineage>
</organism>
<dbReference type="STRING" id="246786.GS18_0206695"/>
<dbReference type="InterPro" id="IPR036866">
    <property type="entry name" value="RibonucZ/Hydroxyglut_hydro"/>
</dbReference>
<sequence length="252" mass="27917">MYIQQIRNATLKVQYAGKTFLIDPFFAEKHSMPPFPNTPNQNRRNPLLDLPVPVEELIHADAVIVTHLHPDHFDQAAVEALPKDITILAQSTEDAEEIRKYGFTGVSAIDDVQFFEGIRLMRTSGQHGRGDITKMTGPVSGIVFKHAHEPALYVAGDTVWCSEVEAALDLHQPEVVVVNGGSAQFLEGGPITMTAEDIFAVKEAAPQTEIVVSHMEALNHCLLTRSELHRIIKEKNLCNSVFVPEDGETLKF</sequence>
<dbReference type="Proteomes" id="UP000028549">
    <property type="component" value="Unassembled WGS sequence"/>
</dbReference>
<feature type="domain" description="Metallo-beta-lactamase" evidence="2">
    <location>
        <begin position="7"/>
        <end position="214"/>
    </location>
</feature>
<dbReference type="InterPro" id="IPR050114">
    <property type="entry name" value="UPF0173_UPF0282_UlaG_hydrolase"/>
</dbReference>
<dbReference type="EMBL" id="JNVC02000002">
    <property type="protein sequence ID" value="KEZ53285.1"/>
    <property type="molecule type" value="Genomic_DNA"/>
</dbReference>
<dbReference type="InterPro" id="IPR001279">
    <property type="entry name" value="Metallo-B-lactamas"/>
</dbReference>
<dbReference type="SUPFAM" id="SSF56281">
    <property type="entry name" value="Metallo-hydrolase/oxidoreductase"/>
    <property type="match status" value="1"/>
</dbReference>
<evidence type="ECO:0000259" key="2">
    <source>
        <dbReference type="SMART" id="SM00849"/>
    </source>
</evidence>
<comment type="caution">
    <text evidence="3">The sequence shown here is derived from an EMBL/GenBank/DDBJ whole genome shotgun (WGS) entry which is preliminary data.</text>
</comment>
<protein>
    <recommendedName>
        <fullName evidence="2">Metallo-beta-lactamase domain-containing protein</fullName>
    </recommendedName>
</protein>
<dbReference type="Gene3D" id="3.60.15.10">
    <property type="entry name" value="Ribonuclease Z/Hydroxyacylglutathione hydrolase-like"/>
    <property type="match status" value="1"/>
</dbReference>
<dbReference type="SMART" id="SM00849">
    <property type="entry name" value="Lactamase_B"/>
    <property type="match status" value="1"/>
</dbReference>
<dbReference type="AlphaFoldDB" id="A0A084H123"/>
<accession>A0A084H123</accession>
<dbReference type="RefSeq" id="WP_029566372.1">
    <property type="nucleotide sequence ID" value="NZ_JNVC02000002.1"/>
</dbReference>
<name>A0A084H123_METID</name>
<keyword evidence="4" id="KW-1185">Reference proteome</keyword>
<keyword evidence="1" id="KW-0378">Hydrolase</keyword>
<evidence type="ECO:0000256" key="1">
    <source>
        <dbReference type="ARBA" id="ARBA00022801"/>
    </source>
</evidence>
<proteinExistence type="predicted"/>
<reference evidence="3 4" key="1">
    <citation type="journal article" date="2005" name="Int. J. Syst. Evol. Microbiol.">
        <title>Bacillus cibi sp. nov., isolated from jeotgal, a traditional Korean fermented seafood.</title>
        <authorList>
            <person name="Yoon J.H."/>
            <person name="Lee C.H."/>
            <person name="Oh T.K."/>
        </authorList>
    </citation>
    <scope>NUCLEOTIDE SEQUENCE [LARGE SCALE GENOMIC DNA]</scope>
    <source>
        <strain evidence="3 4">DSM 16189</strain>
    </source>
</reference>
<evidence type="ECO:0000313" key="4">
    <source>
        <dbReference type="Proteomes" id="UP000028549"/>
    </source>
</evidence>
<dbReference type="OrthoDB" id="9805728at2"/>
<evidence type="ECO:0000313" key="3">
    <source>
        <dbReference type="EMBL" id="KEZ53285.1"/>
    </source>
</evidence>
<dbReference type="Pfam" id="PF12706">
    <property type="entry name" value="Lactamase_B_2"/>
    <property type="match status" value="1"/>
</dbReference>
<dbReference type="GO" id="GO:0016787">
    <property type="term" value="F:hydrolase activity"/>
    <property type="evidence" value="ECO:0007669"/>
    <property type="project" value="UniProtKB-KW"/>
</dbReference>
<dbReference type="PANTHER" id="PTHR43546">
    <property type="entry name" value="UPF0173 METAL-DEPENDENT HYDROLASE MJ1163-RELATED"/>
    <property type="match status" value="1"/>
</dbReference>